<evidence type="ECO:0000256" key="3">
    <source>
        <dbReference type="ARBA" id="ARBA00023157"/>
    </source>
</evidence>
<evidence type="ECO:0000313" key="8">
    <source>
        <dbReference type="Proteomes" id="UP000504629"/>
    </source>
</evidence>
<gene>
    <name evidence="9" type="primary">LOC114247110</name>
</gene>
<evidence type="ECO:0000313" key="9">
    <source>
        <dbReference type="RefSeq" id="XP_028035770.1"/>
    </source>
</evidence>
<dbReference type="GO" id="GO:0006508">
    <property type="term" value="P:proteolysis"/>
    <property type="evidence" value="ECO:0007669"/>
    <property type="project" value="InterPro"/>
</dbReference>
<keyword evidence="3" id="KW-1015">Disulfide bond</keyword>
<evidence type="ECO:0000256" key="2">
    <source>
        <dbReference type="ARBA" id="ARBA00022525"/>
    </source>
</evidence>
<dbReference type="InterPro" id="IPR009003">
    <property type="entry name" value="Peptidase_S1_PA"/>
</dbReference>
<dbReference type="PRINTS" id="PR00722">
    <property type="entry name" value="CHYMOTRYPSIN"/>
</dbReference>
<dbReference type="InterPro" id="IPR001254">
    <property type="entry name" value="Trypsin_dom"/>
</dbReference>
<dbReference type="GO" id="GO:0005576">
    <property type="term" value="C:extracellular region"/>
    <property type="evidence" value="ECO:0007669"/>
    <property type="project" value="UniProtKB-SubCell"/>
</dbReference>
<evidence type="ECO:0000256" key="4">
    <source>
        <dbReference type="ARBA" id="ARBA00068096"/>
    </source>
</evidence>
<sequence length="429" mass="46867">MKMNFVIVLLAAAIAATAAQEQPSKALNNTILSIFNSAPSTLQPTEGTSSPASTIDLSVFFTTAPTTTAASTEPVECTTFYGQKGVCVSFFLCTSKNNTFDLGINSLTDNRICATYTDVCCVFPDQANGTAVVPELGAQQEPPGQGCGWRNPDGIALETEYQSEEGFSKFGEIPWMAVILRTELRFPDDPESQKLYVYIGGGSLIHPSVVLTAGHMLNESVSLTARVGDWDARNIEEVFTHQDRNVKSFIIHEQFNRRKFLYDAALLFLESPVDLTPNVGVACLPPPMDSPAAKTKCLATGWGKDKFGKEGRHRGIMKKIEVPVVENQVCQRELRKTRLGRLFQLHESFMCAGGQRGRDPCTGDGGSPLVCPMPNQTNRYWQSGIVSWGIGCGEQGTPGVYVDVSKIRAWIDEKVAENGFDTKAYQPKI</sequence>
<reference evidence="9" key="1">
    <citation type="submission" date="2025-08" db="UniProtKB">
        <authorList>
            <consortium name="RefSeq"/>
        </authorList>
    </citation>
    <scope>IDENTIFICATION</scope>
    <source>
        <tissue evidence="9">Silk gland</tissue>
    </source>
</reference>
<proteinExistence type="predicted"/>
<dbReference type="CDD" id="cd00190">
    <property type="entry name" value="Tryp_SPc"/>
    <property type="match status" value="1"/>
</dbReference>
<evidence type="ECO:0000256" key="6">
    <source>
        <dbReference type="SAM" id="SignalP"/>
    </source>
</evidence>
<dbReference type="AlphaFoldDB" id="A0A6J2K1K5"/>
<dbReference type="InterPro" id="IPR001314">
    <property type="entry name" value="Peptidase_S1A"/>
</dbReference>
<protein>
    <recommendedName>
        <fullName evidence="4">Phenoloxidase-activating factor 2</fullName>
    </recommendedName>
    <alternativeName>
        <fullName evidence="5">Prophenoloxidase-activating factor II</fullName>
    </alternativeName>
</protein>
<name>A0A6J2K1K5_BOMMA</name>
<dbReference type="PANTHER" id="PTHR24258:SF129">
    <property type="entry name" value="LP15124P-RELATED"/>
    <property type="match status" value="1"/>
</dbReference>
<dbReference type="SUPFAM" id="SSF50494">
    <property type="entry name" value="Trypsin-like serine proteases"/>
    <property type="match status" value="1"/>
</dbReference>
<keyword evidence="6" id="KW-0732">Signal</keyword>
<evidence type="ECO:0000259" key="7">
    <source>
        <dbReference type="PROSITE" id="PS50240"/>
    </source>
</evidence>
<dbReference type="Proteomes" id="UP000504629">
    <property type="component" value="Unplaced"/>
</dbReference>
<dbReference type="InterPro" id="IPR043504">
    <property type="entry name" value="Peptidase_S1_PA_chymotrypsin"/>
</dbReference>
<dbReference type="Gene3D" id="2.40.10.10">
    <property type="entry name" value="Trypsin-like serine proteases"/>
    <property type="match status" value="1"/>
</dbReference>
<comment type="subcellular location">
    <subcellularLocation>
        <location evidence="1">Secreted</location>
    </subcellularLocation>
</comment>
<keyword evidence="2" id="KW-0964">Secreted</keyword>
<dbReference type="GO" id="GO:0004252">
    <property type="term" value="F:serine-type endopeptidase activity"/>
    <property type="evidence" value="ECO:0007669"/>
    <property type="project" value="InterPro"/>
</dbReference>
<evidence type="ECO:0000256" key="5">
    <source>
        <dbReference type="ARBA" id="ARBA00076468"/>
    </source>
</evidence>
<organism evidence="8 9">
    <name type="scientific">Bombyx mandarina</name>
    <name type="common">Wild silk moth</name>
    <name type="synonym">Wild silkworm</name>
    <dbReference type="NCBI Taxonomy" id="7092"/>
    <lineage>
        <taxon>Eukaryota</taxon>
        <taxon>Metazoa</taxon>
        <taxon>Ecdysozoa</taxon>
        <taxon>Arthropoda</taxon>
        <taxon>Hexapoda</taxon>
        <taxon>Insecta</taxon>
        <taxon>Pterygota</taxon>
        <taxon>Neoptera</taxon>
        <taxon>Endopterygota</taxon>
        <taxon>Lepidoptera</taxon>
        <taxon>Glossata</taxon>
        <taxon>Ditrysia</taxon>
        <taxon>Bombycoidea</taxon>
        <taxon>Bombycidae</taxon>
        <taxon>Bombycinae</taxon>
        <taxon>Bombyx</taxon>
    </lineage>
</organism>
<keyword evidence="8" id="KW-1185">Reference proteome</keyword>
<dbReference type="SMART" id="SM00020">
    <property type="entry name" value="Tryp_SPc"/>
    <property type="match status" value="1"/>
</dbReference>
<dbReference type="OrthoDB" id="6261922at2759"/>
<evidence type="ECO:0000256" key="1">
    <source>
        <dbReference type="ARBA" id="ARBA00004613"/>
    </source>
</evidence>
<feature type="domain" description="Peptidase S1" evidence="7">
    <location>
        <begin position="155"/>
        <end position="416"/>
    </location>
</feature>
<feature type="signal peptide" evidence="6">
    <location>
        <begin position="1"/>
        <end position="19"/>
    </location>
</feature>
<dbReference type="FunFam" id="2.40.10.10:FF:000038">
    <property type="entry name" value="Serine protease"/>
    <property type="match status" value="1"/>
</dbReference>
<dbReference type="PANTHER" id="PTHR24258">
    <property type="entry name" value="SERINE PROTEASE-RELATED"/>
    <property type="match status" value="1"/>
</dbReference>
<accession>A0A6J2K1K5</accession>
<dbReference type="KEGG" id="bman:114247110"/>
<feature type="chain" id="PRO_5026665316" description="Phenoloxidase-activating factor 2" evidence="6">
    <location>
        <begin position="20"/>
        <end position="429"/>
    </location>
</feature>
<dbReference type="GeneID" id="114247110"/>
<dbReference type="Pfam" id="PF00089">
    <property type="entry name" value="Trypsin"/>
    <property type="match status" value="1"/>
</dbReference>
<dbReference type="PROSITE" id="PS50240">
    <property type="entry name" value="TRYPSIN_DOM"/>
    <property type="match status" value="1"/>
</dbReference>
<dbReference type="RefSeq" id="XP_028035770.1">
    <property type="nucleotide sequence ID" value="XM_028179969.1"/>
</dbReference>